<dbReference type="Proteomes" id="UP000330809">
    <property type="component" value="Unassembled WGS sequence"/>
</dbReference>
<dbReference type="EMBL" id="CAACYJ010000039">
    <property type="protein sequence ID" value="VFB20688.1"/>
    <property type="molecule type" value="Genomic_DNA"/>
</dbReference>
<dbReference type="RefSeq" id="WP_095003381.1">
    <property type="nucleotide sequence ID" value="NZ_NQKN01000024.1"/>
</dbReference>
<dbReference type="AlphaFoldDB" id="A0A449IMM1"/>
<name>A0A449IMM1_PSEFR</name>
<gene>
    <name evidence="1" type="ORF">NCTC10754_03316</name>
</gene>
<evidence type="ECO:0000313" key="2">
    <source>
        <dbReference type="Proteomes" id="UP000330809"/>
    </source>
</evidence>
<reference evidence="1 2" key="1">
    <citation type="submission" date="2019-02" db="EMBL/GenBank/DDBJ databases">
        <authorList>
            <consortium name="Pathogen Informatics"/>
        </authorList>
    </citation>
    <scope>NUCLEOTIDE SEQUENCE [LARGE SCALE GENOMIC DNA]</scope>
    <source>
        <strain evidence="1 2">3012STDY7103891</strain>
    </source>
</reference>
<organism evidence="1 2">
    <name type="scientific">Pseudomonas fragi</name>
    <dbReference type="NCBI Taxonomy" id="296"/>
    <lineage>
        <taxon>Bacteria</taxon>
        <taxon>Pseudomonadati</taxon>
        <taxon>Pseudomonadota</taxon>
        <taxon>Gammaproteobacteria</taxon>
        <taxon>Pseudomonadales</taxon>
        <taxon>Pseudomonadaceae</taxon>
        <taxon>Pseudomonas</taxon>
    </lineage>
</organism>
<sequence length="164" mass="17622">MFFIPHPRCVLCIEILTLLRGKIWLFKGRPFIQVEDRGESVTGRVQKGYGSSAGQVQNGCKREAERVQRKTSIYDPGAALTSPEARSVFIGDALATGHAAHVAASIGVAISAFGATEMARRTGIAVEDLEQLFGIHGDPDLYRLMKVLHVLGVSLSVTLGSTSV</sequence>
<protein>
    <submittedName>
        <fullName evidence="1">Putative transcriptional regulator</fullName>
    </submittedName>
</protein>
<accession>A0A449IMM1</accession>
<evidence type="ECO:0000313" key="1">
    <source>
        <dbReference type="EMBL" id="VFB20688.1"/>
    </source>
</evidence>
<proteinExistence type="predicted"/>